<comment type="caution">
    <text evidence="1">The sequence shown here is derived from an EMBL/GenBank/DDBJ whole genome shotgun (WGS) entry which is preliminary data.</text>
</comment>
<proteinExistence type="predicted"/>
<organism evidence="1 2">
    <name type="scientific">Acipenser ruthenus</name>
    <name type="common">Sterlet sturgeon</name>
    <dbReference type="NCBI Taxonomy" id="7906"/>
    <lineage>
        <taxon>Eukaryota</taxon>
        <taxon>Metazoa</taxon>
        <taxon>Chordata</taxon>
        <taxon>Craniata</taxon>
        <taxon>Vertebrata</taxon>
        <taxon>Euteleostomi</taxon>
        <taxon>Actinopterygii</taxon>
        <taxon>Chondrostei</taxon>
        <taxon>Acipenseriformes</taxon>
        <taxon>Acipenseridae</taxon>
        <taxon>Acipenser</taxon>
    </lineage>
</organism>
<dbReference type="AlphaFoldDB" id="A0A444UZL4"/>
<protein>
    <submittedName>
        <fullName evidence="1">Carboxyl-terminal PDZ ligand of neuronal nitric oxide synthase protein</fullName>
    </submittedName>
</protein>
<dbReference type="PANTHER" id="PTHR11232:SF80">
    <property type="entry name" value="CARBOXYL-TERMINAL PDZ LIGAND OF NEURONAL NITRIC OXIDE SYNTHASE PROTEIN ISOFORM X1"/>
    <property type="match status" value="1"/>
</dbReference>
<keyword evidence="2" id="KW-1185">Reference proteome</keyword>
<dbReference type="SUPFAM" id="SSF50729">
    <property type="entry name" value="PH domain-like"/>
    <property type="match status" value="1"/>
</dbReference>
<dbReference type="EMBL" id="SCEB01004376">
    <property type="protein sequence ID" value="RXM93584.1"/>
    <property type="molecule type" value="Genomic_DNA"/>
</dbReference>
<evidence type="ECO:0000313" key="2">
    <source>
        <dbReference type="Proteomes" id="UP000289886"/>
    </source>
</evidence>
<sequence>MPVRNRYDLVDDAGDSRVPLHNEEAYQHGINFQAKYVGSLDVPRPNSRVEIVAAMRRIRLPGAAVLRGLLLTLHQKPMRMSLESLGMIEITLNRTNDWDVIVEEFRSSSTNAEPHIHRRTNREFIFKRSGGVVLE</sequence>
<dbReference type="InterPro" id="IPR011993">
    <property type="entry name" value="PH-like_dom_sf"/>
</dbReference>
<dbReference type="Proteomes" id="UP000289886">
    <property type="component" value="Unassembled WGS sequence"/>
</dbReference>
<dbReference type="Gene3D" id="2.30.29.30">
    <property type="entry name" value="Pleckstrin-homology domain (PH domain)/Phosphotyrosine-binding domain (PTB)"/>
    <property type="match status" value="1"/>
</dbReference>
<accession>A0A444UZL4</accession>
<gene>
    <name evidence="1" type="ORF">EOD39_18919</name>
</gene>
<dbReference type="GO" id="GO:0050998">
    <property type="term" value="F:nitric-oxide synthase binding"/>
    <property type="evidence" value="ECO:0007669"/>
    <property type="project" value="TreeGrafter"/>
</dbReference>
<evidence type="ECO:0000313" key="1">
    <source>
        <dbReference type="EMBL" id="RXM93584.1"/>
    </source>
</evidence>
<dbReference type="PANTHER" id="PTHR11232">
    <property type="entry name" value="PHOSPHOTYROSINE INTERACTION DOMAIN-CONTAINING FAMILY MEMBER"/>
    <property type="match status" value="1"/>
</dbReference>
<reference evidence="1 2" key="1">
    <citation type="submission" date="2019-01" db="EMBL/GenBank/DDBJ databases">
        <title>Draft Genome and Complete Hox-Cluster Characterization of the Sterlet Sturgeon (Acipenser ruthenus).</title>
        <authorList>
            <person name="Wei Q."/>
        </authorList>
    </citation>
    <scope>NUCLEOTIDE SEQUENCE [LARGE SCALE GENOMIC DNA]</scope>
    <source>
        <strain evidence="1">WHYD16114868_AA</strain>
        <tissue evidence="1">Blood</tissue>
    </source>
</reference>
<dbReference type="InterPro" id="IPR051133">
    <property type="entry name" value="Adapter_Engulfment-Domain"/>
</dbReference>
<name>A0A444UZL4_ACIRT</name>